<keyword evidence="3" id="KW-0862">Zinc</keyword>
<dbReference type="GeneID" id="96903606"/>
<feature type="region of interest" description="Disordered" evidence="11">
    <location>
        <begin position="634"/>
        <end position="660"/>
    </location>
</feature>
<comment type="subcellular location">
    <subcellularLocation>
        <location evidence="1">Nucleus</location>
    </subcellularLocation>
</comment>
<keyword evidence="7" id="KW-0010">Activator</keyword>
<dbReference type="GO" id="GO:0000978">
    <property type="term" value="F:RNA polymerase II cis-regulatory region sequence-specific DNA binding"/>
    <property type="evidence" value="ECO:0007669"/>
    <property type="project" value="TreeGrafter"/>
</dbReference>
<evidence type="ECO:0000259" key="12">
    <source>
        <dbReference type="PROSITE" id="PS50048"/>
    </source>
</evidence>
<reference key="2">
    <citation type="submission" date="2011-08" db="EMBL/GenBank/DDBJ databases">
        <title>Genome sequence of Naumovozyma castellii.</title>
        <authorList>
            <person name="Gordon J.L."/>
            <person name="Armisen D."/>
            <person name="Proux-Wera E."/>
            <person name="OhEigeartaigh S.S."/>
            <person name="Byrne K.P."/>
            <person name="Wolfe K.H."/>
        </authorList>
    </citation>
    <scope>NUCLEOTIDE SEQUENCE</scope>
    <source>
        <strain>Type strain:CBS 4309</strain>
    </source>
</reference>
<dbReference type="GO" id="GO:0005634">
    <property type="term" value="C:nucleus"/>
    <property type="evidence" value="ECO:0007669"/>
    <property type="project" value="UniProtKB-SubCell"/>
</dbReference>
<dbReference type="GO" id="GO:0008270">
    <property type="term" value="F:zinc ion binding"/>
    <property type="evidence" value="ECO:0007669"/>
    <property type="project" value="InterPro"/>
</dbReference>
<name>G0VEK9_NAUCA</name>
<dbReference type="FunFam" id="4.10.240.10:FF:000009">
    <property type="entry name" value="C6 transcription factor (Gal4)"/>
    <property type="match status" value="1"/>
</dbReference>
<dbReference type="CDD" id="cd12148">
    <property type="entry name" value="fungal_TF_MHR"/>
    <property type="match status" value="1"/>
</dbReference>
<dbReference type="RefSeq" id="XP_003676361.1">
    <property type="nucleotide sequence ID" value="XM_003676313.1"/>
</dbReference>
<dbReference type="InterPro" id="IPR051127">
    <property type="entry name" value="Fungal_SecMet_Regulators"/>
</dbReference>
<gene>
    <name evidence="13" type="primary">NCAS0D04190</name>
    <name evidence="13" type="ordered locus">NCAS_0D04190</name>
</gene>
<keyword evidence="4" id="KW-0805">Transcription regulation</keyword>
<keyword evidence="2" id="KW-0479">Metal-binding</keyword>
<organism evidence="13 14">
    <name type="scientific">Naumovozyma castellii</name>
    <name type="common">Yeast</name>
    <name type="synonym">Saccharomyces castellii</name>
    <dbReference type="NCBI Taxonomy" id="27288"/>
    <lineage>
        <taxon>Eukaryota</taxon>
        <taxon>Fungi</taxon>
        <taxon>Dikarya</taxon>
        <taxon>Ascomycota</taxon>
        <taxon>Saccharomycotina</taxon>
        <taxon>Saccharomycetes</taxon>
        <taxon>Saccharomycetales</taxon>
        <taxon>Saccharomycetaceae</taxon>
        <taxon>Naumovozyma</taxon>
    </lineage>
</organism>
<evidence type="ECO:0000256" key="6">
    <source>
        <dbReference type="ARBA" id="ARBA00023144"/>
    </source>
</evidence>
<evidence type="ECO:0000256" key="3">
    <source>
        <dbReference type="ARBA" id="ARBA00022833"/>
    </source>
</evidence>
<keyword evidence="5" id="KW-0238">DNA-binding</keyword>
<evidence type="ECO:0000256" key="8">
    <source>
        <dbReference type="ARBA" id="ARBA00023163"/>
    </source>
</evidence>
<dbReference type="STRING" id="1064592.G0VEK9"/>
<keyword evidence="14" id="KW-1185">Reference proteome</keyword>
<dbReference type="OMA" id="MWPTLEM"/>
<dbReference type="GO" id="GO:0006351">
    <property type="term" value="P:DNA-templated transcription"/>
    <property type="evidence" value="ECO:0007669"/>
    <property type="project" value="InterPro"/>
</dbReference>
<evidence type="ECO:0000256" key="7">
    <source>
        <dbReference type="ARBA" id="ARBA00023159"/>
    </source>
</evidence>
<evidence type="ECO:0000256" key="9">
    <source>
        <dbReference type="ARBA" id="ARBA00023242"/>
    </source>
</evidence>
<accession>G0VEK9</accession>
<evidence type="ECO:0000313" key="14">
    <source>
        <dbReference type="Proteomes" id="UP000001640"/>
    </source>
</evidence>
<dbReference type="Proteomes" id="UP000001640">
    <property type="component" value="Chromosome 4"/>
</dbReference>
<reference evidence="13 14" key="1">
    <citation type="journal article" date="2011" name="Proc. Natl. Acad. Sci. U.S.A.">
        <title>Evolutionary erosion of yeast sex chromosomes by mating-type switching accidents.</title>
        <authorList>
            <person name="Gordon J.L."/>
            <person name="Armisen D."/>
            <person name="Proux-Wera E."/>
            <person name="Oheigeartaigh S.S."/>
            <person name="Byrne K.P."/>
            <person name="Wolfe K.H."/>
        </authorList>
    </citation>
    <scope>NUCLEOTIDE SEQUENCE [LARGE SCALE GENOMIC DNA]</scope>
    <source>
        <strain evidence="14">ATCC 76901 / BCRC 22586 / CBS 4309 / NBRC 1992 / NRRL Y-12630</strain>
    </source>
</reference>
<dbReference type="Gene3D" id="4.10.240.10">
    <property type="entry name" value="Zn(2)-C6 fungal-type DNA-binding domain"/>
    <property type="match status" value="1"/>
</dbReference>
<evidence type="ECO:0000313" key="13">
    <source>
        <dbReference type="EMBL" id="CCC70000.1"/>
    </source>
</evidence>
<proteinExistence type="predicted"/>
<evidence type="ECO:0000256" key="2">
    <source>
        <dbReference type="ARBA" id="ARBA00022723"/>
    </source>
</evidence>
<feature type="region of interest" description="Disordered" evidence="11">
    <location>
        <begin position="727"/>
        <end position="750"/>
    </location>
</feature>
<dbReference type="AlphaFoldDB" id="G0VEK9"/>
<dbReference type="Gene3D" id="1.20.5.170">
    <property type="match status" value="1"/>
</dbReference>
<dbReference type="SMART" id="SM00906">
    <property type="entry name" value="Fungal_trans"/>
    <property type="match status" value="1"/>
</dbReference>
<dbReference type="Pfam" id="PF00172">
    <property type="entry name" value="Zn_clus"/>
    <property type="match status" value="1"/>
</dbReference>
<sequence length="890" mass="101521">MIEKNTTRLSKALDIIEQACDNCRLKKLKCSKETPKCSKCLKNGMKCLYSPKVKRSPLTRVHLTQTENKLEKLERLFIELFPDENVENLIHVMDSKDVMKLRDLKLKMAQIVHSEESNQKSKSTYNVTKKKIIPNEPIGNEIPMRTGYIHQHSLPKEPLYGFDWNEEDNESMTTVDGMCLLNGDLDNKGYFGADSQISQLRSVGFDSNNFLSQITRRPAPVIDSYTMSSRTMTSKFIQSYFDNFHIYYPIVKKDFFLRIYNNGNHLTGPNDKQVWQLLLNIVLAIGAWCVDGDATEIDLFYYQSAKSHLTGKLFESGSTRLVVCFFLLSKYAQWRQKSNSAYQYIGHSLRLATSLGLYKELPNTIQDKLAIEQRRRTWWSIFNQDFKISLLFGRPLQCSLPFEEITINLPTPINDDKFHFLTNANNTIPTIYDETIHMVKLYRLFYDHATPLNTLSISDIIRISNKIKAFSNDLPYFLKVIPDSHNNLHPNPSHPWVNFAKHSIFWEQQSLNLYVLRNLKFSKDDSTEDLRDCEKLLFEIPQNLIDSISHYIAATVLQPLQSWNCIFYLFNAALLPLTILLSNMKNKGVSSKISSKCYTQLRKILEILKGIKNFEISSCEKFIQILAQICTENNDTSTSTGADDSYDEMHNEKESPMTSNHEFHNSITEITINHHSKNESISKNIPQPMTPSGMSSIALTPNLLNSPPVSFRTNELSFTDLMRTLPQKNKSRSNDMSPRLEAISPKSQPKHIGTIDSIMQKPHQLPPLNEGIPLTHPTYFHNGNTTQPSPQSTFPFLKPAVPVNAPRDYNSTKKNVQDDVDPTFNMERQSSATTSIFPSWNSSSGLTEDMGTFGDPIGATSPIPSTGFGIPGGLFNTTTIDDVYNYLFDK</sequence>
<dbReference type="CDD" id="cd00067">
    <property type="entry name" value="GAL4"/>
    <property type="match status" value="1"/>
</dbReference>
<dbReference type="Pfam" id="PF04082">
    <property type="entry name" value="Fungal_trans"/>
    <property type="match status" value="1"/>
</dbReference>
<dbReference type="SUPFAM" id="SSF57701">
    <property type="entry name" value="Zn2/Cys6 DNA-binding domain"/>
    <property type="match status" value="1"/>
</dbReference>
<dbReference type="PROSITE" id="PS50048">
    <property type="entry name" value="ZN2_CY6_FUNGAL_2"/>
    <property type="match status" value="1"/>
</dbReference>
<dbReference type="InterPro" id="IPR036864">
    <property type="entry name" value="Zn2-C6_fun-type_DNA-bd_sf"/>
</dbReference>
<dbReference type="Pfam" id="PF03902">
    <property type="entry name" value="Gal4_dimer"/>
    <property type="match status" value="1"/>
</dbReference>
<dbReference type="eggNOG" id="ENOG502QSMN">
    <property type="taxonomic scope" value="Eukaryota"/>
</dbReference>
<protein>
    <recommendedName>
        <fullName evidence="12">Zn(2)-C6 fungal-type domain-containing protein</fullName>
    </recommendedName>
</protein>
<dbReference type="InterPro" id="IPR001138">
    <property type="entry name" value="Zn2Cys6_DnaBD"/>
</dbReference>
<dbReference type="GO" id="GO:0000981">
    <property type="term" value="F:DNA-binding transcription factor activity, RNA polymerase II-specific"/>
    <property type="evidence" value="ECO:0007669"/>
    <property type="project" value="InterPro"/>
</dbReference>
<dbReference type="GO" id="GO:0006012">
    <property type="term" value="P:galactose metabolic process"/>
    <property type="evidence" value="ECO:0007669"/>
    <property type="project" value="UniProtKB-KW"/>
</dbReference>
<evidence type="ECO:0000256" key="11">
    <source>
        <dbReference type="SAM" id="MobiDB-lite"/>
    </source>
</evidence>
<dbReference type="PANTHER" id="PTHR47424">
    <property type="entry name" value="REGULATORY PROTEIN GAL4"/>
    <property type="match status" value="1"/>
</dbReference>
<dbReference type="PROSITE" id="PS00463">
    <property type="entry name" value="ZN2_CY6_FUNGAL_1"/>
    <property type="match status" value="1"/>
</dbReference>
<dbReference type="CDD" id="cd14654">
    <property type="entry name" value="ZIP_Gal4"/>
    <property type="match status" value="1"/>
</dbReference>
<evidence type="ECO:0000256" key="5">
    <source>
        <dbReference type="ARBA" id="ARBA00023125"/>
    </source>
</evidence>
<feature type="domain" description="Zn(2)-C6 fungal-type" evidence="12">
    <location>
        <begin position="19"/>
        <end position="49"/>
    </location>
</feature>
<keyword evidence="6" id="KW-0299">Galactose metabolism</keyword>
<dbReference type="GO" id="GO:0000435">
    <property type="term" value="P:positive regulation of transcription from RNA polymerase II promoter by galactose"/>
    <property type="evidence" value="ECO:0007669"/>
    <property type="project" value="TreeGrafter"/>
</dbReference>
<dbReference type="InParanoid" id="G0VEK9"/>
<keyword evidence="8" id="KW-0804">Transcription</keyword>
<keyword evidence="10" id="KW-0119">Carbohydrate metabolism</keyword>
<dbReference type="InterPro" id="IPR005600">
    <property type="entry name" value="Gal4_dimer_dom"/>
</dbReference>
<dbReference type="PANTHER" id="PTHR47424:SF3">
    <property type="entry name" value="REGULATORY PROTEIN GAL4"/>
    <property type="match status" value="1"/>
</dbReference>
<evidence type="ECO:0000256" key="10">
    <source>
        <dbReference type="ARBA" id="ARBA00023277"/>
    </source>
</evidence>
<dbReference type="OrthoDB" id="3364175at2759"/>
<dbReference type="KEGG" id="ncs:NCAS_0D04190"/>
<evidence type="ECO:0000256" key="1">
    <source>
        <dbReference type="ARBA" id="ARBA00004123"/>
    </source>
</evidence>
<dbReference type="SMART" id="SM00066">
    <property type="entry name" value="GAL4"/>
    <property type="match status" value="1"/>
</dbReference>
<dbReference type="HOGENOM" id="CLU_008599_2_0_1"/>
<evidence type="ECO:0000256" key="4">
    <source>
        <dbReference type="ARBA" id="ARBA00023015"/>
    </source>
</evidence>
<dbReference type="InterPro" id="IPR007219">
    <property type="entry name" value="XnlR_reg_dom"/>
</dbReference>
<dbReference type="EMBL" id="HE576755">
    <property type="protein sequence ID" value="CCC70000.1"/>
    <property type="molecule type" value="Genomic_DNA"/>
</dbReference>
<keyword evidence="9" id="KW-0539">Nucleus</keyword>